<keyword evidence="6 7" id="KW-0315">Glutamine amidotransferase</keyword>
<comment type="similarity">
    <text evidence="7">Belongs to the CobB/CbiA family.</text>
</comment>
<protein>
    <recommendedName>
        <fullName evidence="7">Cobyrinate a,c-diamide synthase</fullName>
        <ecNumber evidence="7">6.3.5.11</ecNumber>
    </recommendedName>
    <alternativeName>
        <fullName evidence="7">Cobyrinic acid a,c-diamide synthetase</fullName>
    </alternativeName>
</protein>
<dbReference type="GO" id="GO:0042242">
    <property type="term" value="F:cobyrinic acid a,c-diamide synthase activity"/>
    <property type="evidence" value="ECO:0007669"/>
    <property type="project" value="UniProtKB-UniRule"/>
</dbReference>
<dbReference type="SUPFAM" id="SSF52540">
    <property type="entry name" value="P-loop containing nucleoside triphosphate hydrolases"/>
    <property type="match status" value="1"/>
</dbReference>
<dbReference type="Pfam" id="PF07685">
    <property type="entry name" value="GATase_3"/>
    <property type="match status" value="1"/>
</dbReference>
<comment type="miscellaneous">
    <text evidence="7">The a and c carboxylates of cobyrinate are activated for nucleophilic attack via formation of a phosphorylated intermediate by ATP. CbiA catalyzes first the amidation of the c-carboxylate, and then that of the a-carboxylate.</text>
</comment>
<dbReference type="NCBIfam" id="TIGR00379">
    <property type="entry name" value="cobB"/>
    <property type="match status" value="1"/>
</dbReference>
<evidence type="ECO:0000313" key="10">
    <source>
        <dbReference type="EMBL" id="HIQ69402.1"/>
    </source>
</evidence>
<dbReference type="PROSITE" id="PS51274">
    <property type="entry name" value="GATASE_COBBQ"/>
    <property type="match status" value="1"/>
</dbReference>
<keyword evidence="5 7" id="KW-0460">Magnesium</keyword>
<dbReference type="InterPro" id="IPR011698">
    <property type="entry name" value="GATase_3"/>
</dbReference>
<comment type="function">
    <text evidence="7">Catalyzes the ATP-dependent amidation of the two carboxylate groups at positions a and c of cobyrinate, using either L-glutamine or ammonia as the nitrogen source.</text>
</comment>
<evidence type="ECO:0000259" key="8">
    <source>
        <dbReference type="Pfam" id="PF01656"/>
    </source>
</evidence>
<keyword evidence="3 7" id="KW-0547">Nucleotide-binding</keyword>
<comment type="pathway">
    <text evidence="7">Cofactor biosynthesis; adenosylcobalamin biosynthesis; cob(II)yrinate a,c-diamide from sirohydrochlorin (anaerobic route): step 10/10.</text>
</comment>
<reference evidence="10" key="1">
    <citation type="submission" date="2020-10" db="EMBL/GenBank/DDBJ databases">
        <authorList>
            <person name="Gilroy R."/>
        </authorList>
    </citation>
    <scope>NUCLEOTIDE SEQUENCE</scope>
    <source>
        <strain evidence="10">ChiSjej2B20-13462</strain>
    </source>
</reference>
<dbReference type="EMBL" id="DVFN01000055">
    <property type="protein sequence ID" value="HIQ69402.1"/>
    <property type="molecule type" value="Genomic_DNA"/>
</dbReference>
<feature type="site" description="Increases nucleophilicity of active site Cys" evidence="7">
    <location>
        <position position="427"/>
    </location>
</feature>
<keyword evidence="7" id="KW-0169">Cobalamin biosynthesis</keyword>
<evidence type="ECO:0000313" key="11">
    <source>
        <dbReference type="Proteomes" id="UP000886874"/>
    </source>
</evidence>
<dbReference type="Proteomes" id="UP000886874">
    <property type="component" value="Unassembled WGS sequence"/>
</dbReference>
<dbReference type="SUPFAM" id="SSF52317">
    <property type="entry name" value="Class I glutamine amidotransferase-like"/>
    <property type="match status" value="1"/>
</dbReference>
<proteinExistence type="inferred from homology"/>
<evidence type="ECO:0000259" key="9">
    <source>
        <dbReference type="Pfam" id="PF07685"/>
    </source>
</evidence>
<comment type="catalytic activity">
    <reaction evidence="7">
        <text>cob(II)yrinate + 2 L-glutamine + 2 ATP + 2 H2O = cob(II)yrinate a,c diamide + 2 L-glutamate + 2 ADP + 2 phosphate + 2 H(+)</text>
        <dbReference type="Rhea" id="RHEA:26289"/>
        <dbReference type="ChEBI" id="CHEBI:15377"/>
        <dbReference type="ChEBI" id="CHEBI:15378"/>
        <dbReference type="ChEBI" id="CHEBI:29985"/>
        <dbReference type="ChEBI" id="CHEBI:30616"/>
        <dbReference type="ChEBI" id="CHEBI:43474"/>
        <dbReference type="ChEBI" id="CHEBI:58359"/>
        <dbReference type="ChEBI" id="CHEBI:58537"/>
        <dbReference type="ChEBI" id="CHEBI:58894"/>
        <dbReference type="ChEBI" id="CHEBI:456216"/>
        <dbReference type="EC" id="6.3.5.11"/>
    </reaction>
</comment>
<dbReference type="Gene3D" id="3.40.50.880">
    <property type="match status" value="1"/>
</dbReference>
<dbReference type="InterPro" id="IPR029062">
    <property type="entry name" value="Class_I_gatase-like"/>
</dbReference>
<comment type="domain">
    <text evidence="7">Comprises of two domains. The C-terminal domain contains the binding site for glutamine and catalyzes the hydrolysis of this substrate to glutamate and ammonia. The N-terminal domain is anticipated to bind ATP and cobyrinate and catalyzes the ultimate synthesis of the diamide product. The ammonia produced via the glutaminase domain is probably translocated to the adjacent domain via a molecular tunnel, where it reacts with an activated intermediate.</text>
</comment>
<dbReference type="InterPro" id="IPR002586">
    <property type="entry name" value="CobQ/CobB/MinD/ParA_Nub-bd_dom"/>
</dbReference>
<sequence>MPRILFCAPSSGTGKTTVTCAVLRAFQRRGLKLAACKSGPDYIDPMFHQKVLDTPSTNLDLFFFSSETARALLRQVGEGADLTVLEGAMGFYDGIATSERASAYDLAVQTKTPAVLVLDGRGSALSLAATVKGFQAFRSPNPIRGVLLNRAKPAMAQRLGEMLLRETGLPLLGCLPPLEGCGFESRHLGLVTAGEIQDLQQKLDRLADAAEESVDLDAILELAREAPDVKDKLKLPKAPRGKVKIAVARDEAFCFYYESSLRILRSLGAALVDFSPLHDKKLPKGVCGLYLGGGYPELHAEALAMNHAMRESVRAAVAAGMPTVAECGGFLYLQRTLQDQGRHPWLMASALDAEGFPTGQLSRFGYITLRAKTDSLLFEAGEEMPAHEFHYWDSTDPGHSFEAQKPLSQRHWETGVATPSLYAGFPHFHFASKPQAAVRFLAAARRWREAQKEMQQK</sequence>
<dbReference type="Gene3D" id="3.40.50.300">
    <property type="entry name" value="P-loop containing nucleotide triphosphate hydrolases"/>
    <property type="match status" value="1"/>
</dbReference>
<reference evidence="10" key="2">
    <citation type="journal article" date="2021" name="PeerJ">
        <title>Extensive microbial diversity within the chicken gut microbiome revealed by metagenomics and culture.</title>
        <authorList>
            <person name="Gilroy R."/>
            <person name="Ravi A."/>
            <person name="Getino M."/>
            <person name="Pursley I."/>
            <person name="Horton D.L."/>
            <person name="Alikhan N.F."/>
            <person name="Baker D."/>
            <person name="Gharbi K."/>
            <person name="Hall N."/>
            <person name="Watson M."/>
            <person name="Adriaenssens E.M."/>
            <person name="Foster-Nyarko E."/>
            <person name="Jarju S."/>
            <person name="Secka A."/>
            <person name="Antonio M."/>
            <person name="Oren A."/>
            <person name="Chaudhuri R.R."/>
            <person name="La Ragione R."/>
            <person name="Hildebrand F."/>
            <person name="Pallen M.J."/>
        </authorList>
    </citation>
    <scope>NUCLEOTIDE SEQUENCE</scope>
    <source>
        <strain evidence="10">ChiSjej2B20-13462</strain>
    </source>
</reference>
<feature type="domain" description="CobB/CobQ-like glutamine amidotransferase" evidence="9">
    <location>
        <begin position="244"/>
        <end position="433"/>
    </location>
</feature>
<dbReference type="PANTHER" id="PTHR43873:SF1">
    <property type="entry name" value="COBYRINATE A,C-DIAMIDE SYNTHASE"/>
    <property type="match status" value="1"/>
</dbReference>
<comment type="cofactor">
    <cofactor evidence="1 7">
        <name>Mg(2+)</name>
        <dbReference type="ChEBI" id="CHEBI:18420"/>
    </cofactor>
</comment>
<dbReference type="AlphaFoldDB" id="A0A9D0Z5A9"/>
<feature type="domain" description="CobQ/CobB/MinD/ParA nucleotide binding" evidence="8">
    <location>
        <begin position="4"/>
        <end position="177"/>
    </location>
</feature>
<dbReference type="InterPro" id="IPR004484">
    <property type="entry name" value="CbiA/CobB_synth"/>
</dbReference>
<keyword evidence="2 7" id="KW-0436">Ligase</keyword>
<dbReference type="EC" id="6.3.5.11" evidence="7"/>
<evidence type="ECO:0000256" key="3">
    <source>
        <dbReference type="ARBA" id="ARBA00022741"/>
    </source>
</evidence>
<dbReference type="NCBIfam" id="NF002204">
    <property type="entry name" value="PRK01077.1"/>
    <property type="match status" value="1"/>
</dbReference>
<evidence type="ECO:0000256" key="5">
    <source>
        <dbReference type="ARBA" id="ARBA00022842"/>
    </source>
</evidence>
<name>A0A9D0Z5A9_9FIRM</name>
<dbReference type="PANTHER" id="PTHR43873">
    <property type="entry name" value="COBYRINATE A,C-DIAMIDE SYNTHASE"/>
    <property type="match status" value="1"/>
</dbReference>
<accession>A0A9D0Z5A9</accession>
<feature type="active site" description="Nucleophile" evidence="7">
    <location>
        <position position="327"/>
    </location>
</feature>
<dbReference type="HAMAP" id="MF_00027">
    <property type="entry name" value="CobB_CbiA"/>
    <property type="match status" value="1"/>
</dbReference>
<evidence type="ECO:0000256" key="7">
    <source>
        <dbReference type="HAMAP-Rule" id="MF_00027"/>
    </source>
</evidence>
<evidence type="ECO:0000256" key="6">
    <source>
        <dbReference type="ARBA" id="ARBA00022962"/>
    </source>
</evidence>
<dbReference type="CDD" id="cd03130">
    <property type="entry name" value="GATase1_CobB"/>
    <property type="match status" value="1"/>
</dbReference>
<evidence type="ECO:0000256" key="1">
    <source>
        <dbReference type="ARBA" id="ARBA00001946"/>
    </source>
</evidence>
<evidence type="ECO:0000256" key="4">
    <source>
        <dbReference type="ARBA" id="ARBA00022840"/>
    </source>
</evidence>
<dbReference type="Pfam" id="PF01656">
    <property type="entry name" value="CbiA"/>
    <property type="match status" value="1"/>
</dbReference>
<organism evidence="10 11">
    <name type="scientific">Candidatus Avoscillospira stercorigallinarum</name>
    <dbReference type="NCBI Taxonomy" id="2840708"/>
    <lineage>
        <taxon>Bacteria</taxon>
        <taxon>Bacillati</taxon>
        <taxon>Bacillota</taxon>
        <taxon>Clostridia</taxon>
        <taxon>Eubacteriales</taxon>
        <taxon>Oscillospiraceae</taxon>
        <taxon>Oscillospiraceae incertae sedis</taxon>
        <taxon>Candidatus Avoscillospira</taxon>
    </lineage>
</organism>
<gene>
    <name evidence="7" type="primary">cbiA</name>
    <name evidence="10" type="ORF">IAA67_03610</name>
</gene>
<keyword evidence="4 7" id="KW-0067">ATP-binding</keyword>
<dbReference type="GO" id="GO:0009236">
    <property type="term" value="P:cobalamin biosynthetic process"/>
    <property type="evidence" value="ECO:0007669"/>
    <property type="project" value="UniProtKB-UniRule"/>
</dbReference>
<dbReference type="InterPro" id="IPR027417">
    <property type="entry name" value="P-loop_NTPase"/>
</dbReference>
<comment type="caution">
    <text evidence="10">The sequence shown here is derived from an EMBL/GenBank/DDBJ whole genome shotgun (WGS) entry which is preliminary data.</text>
</comment>
<dbReference type="GO" id="GO:0005524">
    <property type="term" value="F:ATP binding"/>
    <property type="evidence" value="ECO:0007669"/>
    <property type="project" value="UniProtKB-UniRule"/>
</dbReference>
<evidence type="ECO:0000256" key="2">
    <source>
        <dbReference type="ARBA" id="ARBA00022598"/>
    </source>
</evidence>